<evidence type="ECO:0000313" key="2">
    <source>
        <dbReference type="Proteomes" id="UP000824120"/>
    </source>
</evidence>
<sequence>MRRVSRVLSSVFFIIHHKLRTEIEILDLERLSHIISKHIEFFVALFISSTIMEKKHGSSSFSFTEM</sequence>
<protein>
    <submittedName>
        <fullName evidence="1">Uncharacterized protein</fullName>
    </submittedName>
</protein>
<dbReference type="AlphaFoldDB" id="A0A9J5ZN50"/>
<reference evidence="1 2" key="1">
    <citation type="submission" date="2020-09" db="EMBL/GenBank/DDBJ databases">
        <title>De no assembly of potato wild relative species, Solanum commersonii.</title>
        <authorList>
            <person name="Cho K."/>
        </authorList>
    </citation>
    <scope>NUCLEOTIDE SEQUENCE [LARGE SCALE GENOMIC DNA]</scope>
    <source>
        <strain evidence="1">LZ3.2</strain>
        <tissue evidence="1">Leaf</tissue>
    </source>
</reference>
<comment type="caution">
    <text evidence="1">The sequence shown here is derived from an EMBL/GenBank/DDBJ whole genome shotgun (WGS) entry which is preliminary data.</text>
</comment>
<keyword evidence="2" id="KW-1185">Reference proteome</keyword>
<dbReference type="Proteomes" id="UP000824120">
    <property type="component" value="Chromosome 4"/>
</dbReference>
<gene>
    <name evidence="1" type="ORF">H5410_024836</name>
</gene>
<name>A0A9J5ZN50_SOLCO</name>
<dbReference type="EMBL" id="JACXVP010000004">
    <property type="protein sequence ID" value="KAG5613555.1"/>
    <property type="molecule type" value="Genomic_DNA"/>
</dbReference>
<organism evidence="1 2">
    <name type="scientific">Solanum commersonii</name>
    <name type="common">Commerson's wild potato</name>
    <name type="synonym">Commerson's nightshade</name>
    <dbReference type="NCBI Taxonomy" id="4109"/>
    <lineage>
        <taxon>Eukaryota</taxon>
        <taxon>Viridiplantae</taxon>
        <taxon>Streptophyta</taxon>
        <taxon>Embryophyta</taxon>
        <taxon>Tracheophyta</taxon>
        <taxon>Spermatophyta</taxon>
        <taxon>Magnoliopsida</taxon>
        <taxon>eudicotyledons</taxon>
        <taxon>Gunneridae</taxon>
        <taxon>Pentapetalae</taxon>
        <taxon>asterids</taxon>
        <taxon>lamiids</taxon>
        <taxon>Solanales</taxon>
        <taxon>Solanaceae</taxon>
        <taxon>Solanoideae</taxon>
        <taxon>Solaneae</taxon>
        <taxon>Solanum</taxon>
    </lineage>
</organism>
<proteinExistence type="predicted"/>
<evidence type="ECO:0000313" key="1">
    <source>
        <dbReference type="EMBL" id="KAG5613555.1"/>
    </source>
</evidence>
<accession>A0A9J5ZN50</accession>